<dbReference type="AlphaFoldDB" id="A0A164MZW9"/>
<proteinExistence type="predicted"/>
<evidence type="ECO:0000313" key="2">
    <source>
        <dbReference type="Proteomes" id="UP000076722"/>
    </source>
</evidence>
<dbReference type="Proteomes" id="UP000076722">
    <property type="component" value="Unassembled WGS sequence"/>
</dbReference>
<reference evidence="1 2" key="1">
    <citation type="journal article" date="2016" name="Mol. Biol. Evol.">
        <title>Comparative Genomics of Early-Diverging Mushroom-Forming Fungi Provides Insights into the Origins of Lignocellulose Decay Capabilities.</title>
        <authorList>
            <person name="Nagy L.G."/>
            <person name="Riley R."/>
            <person name="Tritt A."/>
            <person name="Adam C."/>
            <person name="Daum C."/>
            <person name="Floudas D."/>
            <person name="Sun H."/>
            <person name="Yadav J.S."/>
            <person name="Pangilinan J."/>
            <person name="Larsson K.H."/>
            <person name="Matsuura K."/>
            <person name="Barry K."/>
            <person name="Labutti K."/>
            <person name="Kuo R."/>
            <person name="Ohm R.A."/>
            <person name="Bhattacharya S.S."/>
            <person name="Shirouzu T."/>
            <person name="Yoshinaga Y."/>
            <person name="Martin F.M."/>
            <person name="Grigoriev I.V."/>
            <person name="Hibbett D.S."/>
        </authorList>
    </citation>
    <scope>NUCLEOTIDE SEQUENCE [LARGE SCALE GENOMIC DNA]</scope>
    <source>
        <strain evidence="1 2">HHB9708</strain>
    </source>
</reference>
<evidence type="ECO:0000313" key="1">
    <source>
        <dbReference type="EMBL" id="KZS87217.1"/>
    </source>
</evidence>
<organism evidence="1 2">
    <name type="scientific">Sistotremastrum niveocremeum HHB9708</name>
    <dbReference type="NCBI Taxonomy" id="1314777"/>
    <lineage>
        <taxon>Eukaryota</taxon>
        <taxon>Fungi</taxon>
        <taxon>Dikarya</taxon>
        <taxon>Basidiomycota</taxon>
        <taxon>Agaricomycotina</taxon>
        <taxon>Agaricomycetes</taxon>
        <taxon>Sistotremastrales</taxon>
        <taxon>Sistotremastraceae</taxon>
        <taxon>Sertulicium</taxon>
        <taxon>Sertulicium niveocremeum</taxon>
    </lineage>
</organism>
<sequence length="176" mass="20139">MSRLLSQAADHIEHNAIYAALYMNDIAKSWRWSIYLHRPNKSHSGFRLQITDARSPGSGQWEYTISPHSALQSSTISTLVKIGQVADPSWGVEFLDVYLRPIQLGQVPAADRQREGKFDERVWFREAVRRLRDAGMFLACPDVDALEMELMSYARLGDQLMHPTFSVSKRAWPFSL</sequence>
<dbReference type="OrthoDB" id="3016366at2759"/>
<gene>
    <name evidence="1" type="ORF">SISNIDRAFT_491277</name>
</gene>
<protein>
    <submittedName>
        <fullName evidence="1">Uncharacterized protein</fullName>
    </submittedName>
</protein>
<name>A0A164MZW9_9AGAM</name>
<keyword evidence="2" id="KW-1185">Reference proteome</keyword>
<dbReference type="EMBL" id="KV419454">
    <property type="protein sequence ID" value="KZS87217.1"/>
    <property type="molecule type" value="Genomic_DNA"/>
</dbReference>
<accession>A0A164MZW9</accession>